<dbReference type="Pfam" id="PF02954">
    <property type="entry name" value="HTH_8"/>
    <property type="match status" value="1"/>
</dbReference>
<evidence type="ECO:0000256" key="3">
    <source>
        <dbReference type="ARBA" id="ARBA00023015"/>
    </source>
</evidence>
<dbReference type="InterPro" id="IPR058031">
    <property type="entry name" value="AAA_lid_NorR"/>
</dbReference>
<evidence type="ECO:0000256" key="1">
    <source>
        <dbReference type="ARBA" id="ARBA00022741"/>
    </source>
</evidence>
<gene>
    <name evidence="8" type="ORF">ACFSKK_10425</name>
</gene>
<dbReference type="Proteomes" id="UP001597318">
    <property type="component" value="Unassembled WGS sequence"/>
</dbReference>
<dbReference type="PRINTS" id="PR01590">
    <property type="entry name" value="HTHFIS"/>
</dbReference>
<dbReference type="Pfam" id="PF00158">
    <property type="entry name" value="Sigma54_activat"/>
    <property type="match status" value="1"/>
</dbReference>
<dbReference type="NCBIfam" id="TIGR00229">
    <property type="entry name" value="sensory_box"/>
    <property type="match status" value="2"/>
</dbReference>
<dbReference type="PROSITE" id="PS00675">
    <property type="entry name" value="SIGMA54_INTERACT_1"/>
    <property type="match status" value="1"/>
</dbReference>
<comment type="caution">
    <text evidence="8">The sequence shown here is derived from an EMBL/GenBank/DDBJ whole genome shotgun (WGS) entry which is preliminary data.</text>
</comment>
<dbReference type="PROSITE" id="PS00676">
    <property type="entry name" value="SIGMA54_INTERACT_2"/>
    <property type="match status" value="1"/>
</dbReference>
<evidence type="ECO:0000259" key="7">
    <source>
        <dbReference type="PROSITE" id="PS50112"/>
    </source>
</evidence>
<dbReference type="CDD" id="cd00130">
    <property type="entry name" value="PAS"/>
    <property type="match status" value="2"/>
</dbReference>
<dbReference type="InterPro" id="IPR025943">
    <property type="entry name" value="Sigma_54_int_dom_ATP-bd_2"/>
</dbReference>
<dbReference type="SMART" id="SM00091">
    <property type="entry name" value="PAS"/>
    <property type="match status" value="2"/>
</dbReference>
<evidence type="ECO:0000259" key="6">
    <source>
        <dbReference type="PROSITE" id="PS50045"/>
    </source>
</evidence>
<organism evidence="8 9">
    <name type="scientific">Metabacillus endolithicus</name>
    <dbReference type="NCBI Taxonomy" id="1535204"/>
    <lineage>
        <taxon>Bacteria</taxon>
        <taxon>Bacillati</taxon>
        <taxon>Bacillota</taxon>
        <taxon>Bacilli</taxon>
        <taxon>Bacillales</taxon>
        <taxon>Bacillaceae</taxon>
        <taxon>Metabacillus</taxon>
    </lineage>
</organism>
<dbReference type="InterPro" id="IPR002197">
    <property type="entry name" value="HTH_Fis"/>
</dbReference>
<dbReference type="InterPro" id="IPR027417">
    <property type="entry name" value="P-loop_NTPase"/>
</dbReference>
<dbReference type="InterPro" id="IPR009057">
    <property type="entry name" value="Homeodomain-like_sf"/>
</dbReference>
<proteinExistence type="predicted"/>
<feature type="domain" description="Sigma-54 factor interaction" evidence="6">
    <location>
        <begin position="368"/>
        <end position="598"/>
    </location>
</feature>
<accession>A0ABW5BWV7</accession>
<sequence>MQQVVIIGAGKGGKALIKRMVETKMMDVMLVIDKNEHAPGLKYAKAQGIQTATNWREITNQNVNIIIDATGSNELMHELQKEKHPDTTIIPGSVALLISELVEEKEVLIARLKEETYKQQTIFNSTNDGMIVIDINERIILFNKTAEKITGFPRKKAIGLKIKEVIPSTKLGRTLKTREVETNQEQVLENGLKIITTRIPLIDESGNLLGALSLFKDITEVVNLAEEVTNLKDIQMMLEAIIQSSEEAISVVDEEGRGILINRAYTKLTGLTEEQVIGKPATADISEGESMHMKVLQTRRAVRGVRMKVGPAKKDVIVNVAPVIVSGKLKGSVGVIHDVSEIKTLTTELNRARQIIRTLEAKYSFEDIIGVSDEMKMAIEQAKLGAKTPATVLLRGESGTGKELFAHAIHNASDRKFNKFIRVNCAAIAENLLESELFGYEEGAFSGAKRGGKRGFFEEANNGSIFLDEIGELSANMQAKLLRVLQENEIVRVGGTKPTSVNVRCIAATNVNIEKAMAEGLFREDLYYRLNRYPISIPPLRDRKEDIPALCERLLRKLNQDYGRNIESLKSQAIKKLMEYNWPGNVRELENVLGRAIIFMEHHETAIDGQHIPLLQQPAKEAKIQDNISIVHNNSETLAEAVERVEAEVIKKSLEQHEYNRTQTAKALGISLRSLYYKMEKYNLANNSMQHDS</sequence>
<dbReference type="SUPFAM" id="SSF46689">
    <property type="entry name" value="Homeodomain-like"/>
    <property type="match status" value="1"/>
</dbReference>
<dbReference type="InterPro" id="IPR000014">
    <property type="entry name" value="PAS"/>
</dbReference>
<name>A0ABW5BWV7_9BACI</name>
<evidence type="ECO:0000313" key="9">
    <source>
        <dbReference type="Proteomes" id="UP001597318"/>
    </source>
</evidence>
<dbReference type="PANTHER" id="PTHR32071">
    <property type="entry name" value="TRANSCRIPTIONAL REGULATORY PROTEIN"/>
    <property type="match status" value="1"/>
</dbReference>
<dbReference type="Pfam" id="PF25601">
    <property type="entry name" value="AAA_lid_14"/>
    <property type="match status" value="1"/>
</dbReference>
<dbReference type="Gene3D" id="1.10.10.60">
    <property type="entry name" value="Homeodomain-like"/>
    <property type="match status" value="1"/>
</dbReference>
<dbReference type="InterPro" id="IPR025662">
    <property type="entry name" value="Sigma_54_int_dom_ATP-bd_1"/>
</dbReference>
<dbReference type="SMART" id="SM00382">
    <property type="entry name" value="AAA"/>
    <property type="match status" value="1"/>
</dbReference>
<keyword evidence="4" id="KW-0238">DNA-binding</keyword>
<dbReference type="EMBL" id="JBHUIK010000002">
    <property type="protein sequence ID" value="MFD2214096.1"/>
    <property type="molecule type" value="Genomic_DNA"/>
</dbReference>
<dbReference type="InterPro" id="IPR013767">
    <property type="entry name" value="PAS_fold"/>
</dbReference>
<dbReference type="SUPFAM" id="SSF55785">
    <property type="entry name" value="PYP-like sensor domain (PAS domain)"/>
    <property type="match status" value="2"/>
</dbReference>
<feature type="domain" description="PAS" evidence="7">
    <location>
        <begin position="115"/>
        <end position="191"/>
    </location>
</feature>
<dbReference type="InterPro" id="IPR035965">
    <property type="entry name" value="PAS-like_dom_sf"/>
</dbReference>
<evidence type="ECO:0000256" key="2">
    <source>
        <dbReference type="ARBA" id="ARBA00022840"/>
    </source>
</evidence>
<keyword evidence="2" id="KW-0067">ATP-binding</keyword>
<dbReference type="Gene3D" id="3.30.450.20">
    <property type="entry name" value="PAS domain"/>
    <property type="match status" value="2"/>
</dbReference>
<dbReference type="Gene3D" id="3.40.50.720">
    <property type="entry name" value="NAD(P)-binding Rossmann-like Domain"/>
    <property type="match status" value="1"/>
</dbReference>
<dbReference type="SUPFAM" id="SSF51735">
    <property type="entry name" value="NAD(P)-binding Rossmann-fold domains"/>
    <property type="match status" value="1"/>
</dbReference>
<dbReference type="InterPro" id="IPR003593">
    <property type="entry name" value="AAA+_ATPase"/>
</dbReference>
<keyword evidence="1" id="KW-0547">Nucleotide-binding</keyword>
<keyword evidence="3" id="KW-0805">Transcription regulation</keyword>
<dbReference type="Gene3D" id="3.40.50.300">
    <property type="entry name" value="P-loop containing nucleotide triphosphate hydrolases"/>
    <property type="match status" value="1"/>
</dbReference>
<dbReference type="PROSITE" id="PS50045">
    <property type="entry name" value="SIGMA54_INTERACT_4"/>
    <property type="match status" value="1"/>
</dbReference>
<dbReference type="CDD" id="cd00009">
    <property type="entry name" value="AAA"/>
    <property type="match status" value="1"/>
</dbReference>
<keyword evidence="5" id="KW-0804">Transcription</keyword>
<feature type="domain" description="PAS" evidence="7">
    <location>
        <begin position="234"/>
        <end position="305"/>
    </location>
</feature>
<dbReference type="InterPro" id="IPR025944">
    <property type="entry name" value="Sigma_54_int_dom_CS"/>
</dbReference>
<dbReference type="InterPro" id="IPR036291">
    <property type="entry name" value="NAD(P)-bd_dom_sf"/>
</dbReference>
<protein>
    <submittedName>
        <fullName evidence="8">Sigma 54-interacting transcriptional regulator</fullName>
    </submittedName>
</protein>
<dbReference type="Gene3D" id="1.10.8.60">
    <property type="match status" value="1"/>
</dbReference>
<evidence type="ECO:0000256" key="4">
    <source>
        <dbReference type="ARBA" id="ARBA00023125"/>
    </source>
</evidence>
<dbReference type="SUPFAM" id="SSF52540">
    <property type="entry name" value="P-loop containing nucleoside triphosphate hydrolases"/>
    <property type="match status" value="1"/>
</dbReference>
<keyword evidence="9" id="KW-1185">Reference proteome</keyword>
<evidence type="ECO:0000256" key="5">
    <source>
        <dbReference type="ARBA" id="ARBA00023163"/>
    </source>
</evidence>
<dbReference type="PROSITE" id="PS00688">
    <property type="entry name" value="SIGMA54_INTERACT_3"/>
    <property type="match status" value="1"/>
</dbReference>
<dbReference type="RefSeq" id="WP_379051470.1">
    <property type="nucleotide sequence ID" value="NZ_JBHUIK010000002.1"/>
</dbReference>
<dbReference type="PROSITE" id="PS50112">
    <property type="entry name" value="PAS"/>
    <property type="match status" value="2"/>
</dbReference>
<dbReference type="InterPro" id="IPR002078">
    <property type="entry name" value="Sigma_54_int"/>
</dbReference>
<evidence type="ECO:0000313" key="8">
    <source>
        <dbReference type="EMBL" id="MFD2214096.1"/>
    </source>
</evidence>
<reference evidence="9" key="1">
    <citation type="journal article" date="2019" name="Int. J. Syst. Evol. Microbiol.">
        <title>The Global Catalogue of Microorganisms (GCM) 10K type strain sequencing project: providing services to taxonomists for standard genome sequencing and annotation.</title>
        <authorList>
            <consortium name="The Broad Institute Genomics Platform"/>
            <consortium name="The Broad Institute Genome Sequencing Center for Infectious Disease"/>
            <person name="Wu L."/>
            <person name="Ma J."/>
        </authorList>
    </citation>
    <scope>NUCLEOTIDE SEQUENCE [LARGE SCALE GENOMIC DNA]</scope>
    <source>
        <strain evidence="9">CGMCC 1.15474</strain>
    </source>
</reference>
<dbReference type="Pfam" id="PF00989">
    <property type="entry name" value="PAS"/>
    <property type="match status" value="2"/>
</dbReference>
<dbReference type="PANTHER" id="PTHR32071:SF121">
    <property type="entry name" value="SIGMA L-DEPENDENT TRANSCRIPTIONAL REGULATOR YQIR-RELATED"/>
    <property type="match status" value="1"/>
</dbReference>